<evidence type="ECO:0000259" key="3">
    <source>
        <dbReference type="PROSITE" id="PS51186"/>
    </source>
</evidence>
<evidence type="ECO:0000256" key="1">
    <source>
        <dbReference type="ARBA" id="ARBA00022679"/>
    </source>
</evidence>
<organism evidence="4 5">
    <name type="scientific">Neotabrizicola shimadae</name>
    <dbReference type="NCBI Taxonomy" id="2807096"/>
    <lineage>
        <taxon>Bacteria</taxon>
        <taxon>Pseudomonadati</taxon>
        <taxon>Pseudomonadota</taxon>
        <taxon>Alphaproteobacteria</taxon>
        <taxon>Rhodobacterales</taxon>
        <taxon>Paracoccaceae</taxon>
        <taxon>Neotabrizicola</taxon>
    </lineage>
</organism>
<evidence type="ECO:0000313" key="4">
    <source>
        <dbReference type="EMBL" id="QYZ68983.1"/>
    </source>
</evidence>
<dbReference type="SUPFAM" id="SSF55729">
    <property type="entry name" value="Acyl-CoA N-acyltransferases (Nat)"/>
    <property type="match status" value="1"/>
</dbReference>
<gene>
    <name evidence="4" type="ORF">JO391_14690</name>
</gene>
<dbReference type="Proteomes" id="UP000826300">
    <property type="component" value="Chromosome"/>
</dbReference>
<dbReference type="RefSeq" id="WP_220661202.1">
    <property type="nucleotide sequence ID" value="NZ_CP069370.1"/>
</dbReference>
<keyword evidence="5" id="KW-1185">Reference proteome</keyword>
<keyword evidence="1" id="KW-0808">Transferase</keyword>
<dbReference type="CDD" id="cd04301">
    <property type="entry name" value="NAT_SF"/>
    <property type="match status" value="1"/>
</dbReference>
<dbReference type="Gene3D" id="3.40.630.30">
    <property type="match status" value="1"/>
</dbReference>
<dbReference type="Pfam" id="PF00583">
    <property type="entry name" value="Acetyltransf_1"/>
    <property type="match status" value="1"/>
</dbReference>
<dbReference type="KEGG" id="nsm:JO391_14690"/>
<dbReference type="InterPro" id="IPR000182">
    <property type="entry name" value="GNAT_dom"/>
</dbReference>
<dbReference type="PANTHER" id="PTHR43420">
    <property type="entry name" value="ACETYLTRANSFERASE"/>
    <property type="match status" value="1"/>
</dbReference>
<dbReference type="InterPro" id="IPR050680">
    <property type="entry name" value="YpeA/RimI_acetyltransf"/>
</dbReference>
<feature type="domain" description="N-acetyltransferase" evidence="3">
    <location>
        <begin position="3"/>
        <end position="195"/>
    </location>
</feature>
<evidence type="ECO:0000256" key="2">
    <source>
        <dbReference type="ARBA" id="ARBA00023315"/>
    </source>
</evidence>
<keyword evidence="2" id="KW-0012">Acyltransferase</keyword>
<sequence length="195" mass="21291">MTVTIRRGLPADLRPQAARLYWQAFGGKLGSVLGPEDRALAYVTRVIRADHVFIAQDEQGDLVGLAGFKTSQGSFAGGTPADLRAVYGRFGGWWRAALFGWLGREIDNDRFLVDGICVSREARGQGIGSALLDALCAEGAARGYHAVRLDVIDTNWRARALYERQGFTPLDTRPIGLLRHVFGFASATTMVRPVI</sequence>
<dbReference type="PROSITE" id="PS51186">
    <property type="entry name" value="GNAT"/>
    <property type="match status" value="1"/>
</dbReference>
<proteinExistence type="predicted"/>
<dbReference type="GO" id="GO:0016747">
    <property type="term" value="F:acyltransferase activity, transferring groups other than amino-acyl groups"/>
    <property type="evidence" value="ECO:0007669"/>
    <property type="project" value="InterPro"/>
</dbReference>
<name>A0A8G1ECE2_9RHOB</name>
<protein>
    <submittedName>
        <fullName evidence="4">GNAT family N-acetyltransferase</fullName>
    </submittedName>
</protein>
<accession>A0A8G1ECE2</accession>
<dbReference type="InterPro" id="IPR016181">
    <property type="entry name" value="Acyl_CoA_acyltransferase"/>
</dbReference>
<dbReference type="EMBL" id="CP069370">
    <property type="protein sequence ID" value="QYZ68983.1"/>
    <property type="molecule type" value="Genomic_DNA"/>
</dbReference>
<reference evidence="4" key="1">
    <citation type="submission" date="2021-02" db="EMBL/GenBank/DDBJ databases">
        <title>Rhodobacter shimadae sp. nov., an aerobic anoxygenic phototrophic bacterium isolated from a hot spring.</title>
        <authorList>
            <person name="Muramatsu S."/>
            <person name="Haruta S."/>
            <person name="Hirose S."/>
            <person name="Hanada S."/>
        </authorList>
    </citation>
    <scope>NUCLEOTIDE SEQUENCE</scope>
    <source>
        <strain evidence="4">N10</strain>
    </source>
</reference>
<evidence type="ECO:0000313" key="5">
    <source>
        <dbReference type="Proteomes" id="UP000826300"/>
    </source>
</evidence>
<dbReference type="AlphaFoldDB" id="A0A8G1ECE2"/>